<protein>
    <submittedName>
        <fullName evidence="2">Uncharacterized protein</fullName>
    </submittedName>
</protein>
<dbReference type="EMBL" id="BSEV01000013">
    <property type="protein sequence ID" value="GLK11910.1"/>
    <property type="molecule type" value="Genomic_DNA"/>
</dbReference>
<evidence type="ECO:0000313" key="3">
    <source>
        <dbReference type="Proteomes" id="UP001143474"/>
    </source>
</evidence>
<reference evidence="2" key="2">
    <citation type="submission" date="2023-01" db="EMBL/GenBank/DDBJ databases">
        <authorList>
            <person name="Sun Q."/>
            <person name="Evtushenko L."/>
        </authorList>
    </citation>
    <scope>NUCLEOTIDE SEQUENCE</scope>
    <source>
        <strain evidence="2">VKM Ac-2007</strain>
    </source>
</reference>
<accession>A0A9W6I4G6</accession>
<gene>
    <name evidence="2" type="ORF">GCM10017600_53180</name>
</gene>
<dbReference type="Proteomes" id="UP001143474">
    <property type="component" value="Unassembled WGS sequence"/>
</dbReference>
<evidence type="ECO:0000256" key="1">
    <source>
        <dbReference type="SAM" id="MobiDB-lite"/>
    </source>
</evidence>
<evidence type="ECO:0000313" key="2">
    <source>
        <dbReference type="EMBL" id="GLK11910.1"/>
    </source>
</evidence>
<organism evidence="2 3">
    <name type="scientific">Streptosporangium carneum</name>
    <dbReference type="NCBI Taxonomy" id="47481"/>
    <lineage>
        <taxon>Bacteria</taxon>
        <taxon>Bacillati</taxon>
        <taxon>Actinomycetota</taxon>
        <taxon>Actinomycetes</taxon>
        <taxon>Streptosporangiales</taxon>
        <taxon>Streptosporangiaceae</taxon>
        <taxon>Streptosporangium</taxon>
    </lineage>
</organism>
<dbReference type="AlphaFoldDB" id="A0A9W6I4G6"/>
<feature type="region of interest" description="Disordered" evidence="1">
    <location>
        <begin position="32"/>
        <end position="87"/>
    </location>
</feature>
<proteinExistence type="predicted"/>
<feature type="compositionally biased region" description="Basic and acidic residues" evidence="1">
    <location>
        <begin position="68"/>
        <end position="87"/>
    </location>
</feature>
<name>A0A9W6I4G6_9ACTN</name>
<keyword evidence="3" id="KW-1185">Reference proteome</keyword>
<sequence length="87" mass="9691">MTPLRGMSAQDYHLNEDLTRRYEVCDGTRAENTLGHHPAATDQPGADWSMVRPDPSFPDRTQRGTAVHAEEERRRTGSGEAVSDRPA</sequence>
<reference evidence="2" key="1">
    <citation type="journal article" date="2014" name="Int. J. Syst. Evol. Microbiol.">
        <title>Complete genome sequence of Corynebacterium casei LMG S-19264T (=DSM 44701T), isolated from a smear-ripened cheese.</title>
        <authorList>
            <consortium name="US DOE Joint Genome Institute (JGI-PGF)"/>
            <person name="Walter F."/>
            <person name="Albersmeier A."/>
            <person name="Kalinowski J."/>
            <person name="Ruckert C."/>
        </authorList>
    </citation>
    <scope>NUCLEOTIDE SEQUENCE</scope>
    <source>
        <strain evidence="2">VKM Ac-2007</strain>
    </source>
</reference>
<comment type="caution">
    <text evidence="2">The sequence shown here is derived from an EMBL/GenBank/DDBJ whole genome shotgun (WGS) entry which is preliminary data.</text>
</comment>